<sequence>MRWRPSKWFCYLAGMIMLYRAVPATSADWSANPEGTLHYTDDVALFSATRRLNLEADPTQPALDSSLLGKGLDMVFEPDLNVMHSLTSSRWGRTEISARAQAFIYTLNSRFNHASFGIQALHELVPGTKVRVRFYSSPDLFLGDNESRRADSLAEERVTSYIGSVRLEQRLSDDWEVRLLTRYGARLYNNPFAERDTTFWTVGPHLVWHAANRVNFTLGYHFEKGLAEGRHQPVLKDDTSYTNHYVAFGLESEIMERFGVQLGLHYERNNWLSTVEGDERKGGHETVIVGELNARYKLSERCRLRAGFQRSPRKQSFEEDVVYNTNVSVGMSYQF</sequence>
<accession>A0A1I7H8U5</accession>
<dbReference type="OrthoDB" id="9768471at2"/>
<comment type="subcellular location">
    <subcellularLocation>
        <location evidence="1">Cell outer membrane</location>
    </subcellularLocation>
</comment>
<protein>
    <submittedName>
        <fullName evidence="5">Outer membrane insertion C-terminal signal</fullName>
    </submittedName>
</protein>
<dbReference type="GO" id="GO:0009279">
    <property type="term" value="C:cell outer membrane"/>
    <property type="evidence" value="ECO:0007669"/>
    <property type="project" value="UniProtKB-SubCell"/>
</dbReference>
<evidence type="ECO:0000313" key="6">
    <source>
        <dbReference type="Proteomes" id="UP000182649"/>
    </source>
</evidence>
<dbReference type="SUPFAM" id="SSF56935">
    <property type="entry name" value="Porins"/>
    <property type="match status" value="1"/>
</dbReference>
<evidence type="ECO:0000256" key="1">
    <source>
        <dbReference type="ARBA" id="ARBA00004442"/>
    </source>
</evidence>
<feature type="signal peptide" evidence="4">
    <location>
        <begin position="1"/>
        <end position="26"/>
    </location>
</feature>
<evidence type="ECO:0000256" key="2">
    <source>
        <dbReference type="ARBA" id="ARBA00023136"/>
    </source>
</evidence>
<evidence type="ECO:0000256" key="4">
    <source>
        <dbReference type="SAM" id="SignalP"/>
    </source>
</evidence>
<organism evidence="5 6">
    <name type="scientific">Nitrosospira multiformis</name>
    <dbReference type="NCBI Taxonomy" id="1231"/>
    <lineage>
        <taxon>Bacteria</taxon>
        <taxon>Pseudomonadati</taxon>
        <taxon>Pseudomonadota</taxon>
        <taxon>Betaproteobacteria</taxon>
        <taxon>Nitrosomonadales</taxon>
        <taxon>Nitrosomonadaceae</taxon>
        <taxon>Nitrosospira</taxon>
    </lineage>
</organism>
<dbReference type="Gene3D" id="2.40.170.20">
    <property type="entry name" value="TonB-dependent receptor, beta-barrel domain"/>
    <property type="match status" value="1"/>
</dbReference>
<keyword evidence="3" id="KW-0998">Cell outer membrane</keyword>
<dbReference type="EMBL" id="FPBZ01000007">
    <property type="protein sequence ID" value="SFU57141.1"/>
    <property type="molecule type" value="Genomic_DNA"/>
</dbReference>
<evidence type="ECO:0000256" key="3">
    <source>
        <dbReference type="ARBA" id="ARBA00023237"/>
    </source>
</evidence>
<dbReference type="RefSeq" id="WP_143104320.1">
    <property type="nucleotide sequence ID" value="NZ_FPBZ01000007.1"/>
</dbReference>
<gene>
    <name evidence="5" type="ORF">SAMN05216417_107166</name>
</gene>
<reference evidence="5 6" key="1">
    <citation type="submission" date="2016-10" db="EMBL/GenBank/DDBJ databases">
        <authorList>
            <person name="de Groot N.N."/>
        </authorList>
    </citation>
    <scope>NUCLEOTIDE SEQUENCE [LARGE SCALE GENOMIC DNA]</scope>
    <source>
        <strain evidence="5 6">Nl14</strain>
    </source>
</reference>
<dbReference type="Proteomes" id="UP000182649">
    <property type="component" value="Unassembled WGS sequence"/>
</dbReference>
<keyword evidence="4" id="KW-0732">Signal</keyword>
<feature type="chain" id="PRO_5010246122" evidence="4">
    <location>
        <begin position="27"/>
        <end position="335"/>
    </location>
</feature>
<name>A0A1I7H8U5_9PROT</name>
<keyword evidence="2" id="KW-0472">Membrane</keyword>
<dbReference type="AlphaFoldDB" id="A0A1I7H8U5"/>
<dbReference type="InterPro" id="IPR036942">
    <property type="entry name" value="Beta-barrel_TonB_sf"/>
</dbReference>
<evidence type="ECO:0000313" key="5">
    <source>
        <dbReference type="EMBL" id="SFU57141.1"/>
    </source>
</evidence>
<proteinExistence type="predicted"/>